<keyword evidence="1" id="KW-0472">Membrane</keyword>
<proteinExistence type="predicted"/>
<dbReference type="EMBL" id="FZOT01000003">
    <property type="protein sequence ID" value="SNS52253.1"/>
    <property type="molecule type" value="Genomic_DNA"/>
</dbReference>
<sequence length="130" mass="14703">MLNLDVMNSISVLDVYLTITGMMLIGECRETYMLQKLVKQEAGAQASSAAKLTSDIMAVLAVFSIGLFYCVLWPVAMLFGERFTTKLPITLPVRTHFFDLLFWRASYEDLRFHYGDSIKGMVSMLKDFPG</sequence>
<keyword evidence="1" id="KW-1133">Transmembrane helix</keyword>
<organism evidence="2 3">
    <name type="scientific">Noviherbaspirillum humi</name>
    <dbReference type="NCBI Taxonomy" id="1688639"/>
    <lineage>
        <taxon>Bacteria</taxon>
        <taxon>Pseudomonadati</taxon>
        <taxon>Pseudomonadota</taxon>
        <taxon>Betaproteobacteria</taxon>
        <taxon>Burkholderiales</taxon>
        <taxon>Oxalobacteraceae</taxon>
        <taxon>Noviherbaspirillum</taxon>
    </lineage>
</organism>
<feature type="transmembrane region" description="Helical" evidence="1">
    <location>
        <begin position="6"/>
        <end position="26"/>
    </location>
</feature>
<evidence type="ECO:0000313" key="3">
    <source>
        <dbReference type="Proteomes" id="UP000198284"/>
    </source>
</evidence>
<name>A0A239F7I7_9BURK</name>
<gene>
    <name evidence="2" type="ORF">SAMN06265795_103198</name>
</gene>
<dbReference type="Proteomes" id="UP000198284">
    <property type="component" value="Unassembled WGS sequence"/>
</dbReference>
<evidence type="ECO:0000313" key="2">
    <source>
        <dbReference type="EMBL" id="SNS52253.1"/>
    </source>
</evidence>
<accession>A0A239F7I7</accession>
<evidence type="ECO:0000256" key="1">
    <source>
        <dbReference type="SAM" id="Phobius"/>
    </source>
</evidence>
<feature type="transmembrane region" description="Helical" evidence="1">
    <location>
        <begin position="56"/>
        <end position="79"/>
    </location>
</feature>
<protein>
    <submittedName>
        <fullName evidence="2">Uncharacterized protein</fullName>
    </submittedName>
</protein>
<keyword evidence="1" id="KW-0812">Transmembrane</keyword>
<reference evidence="2 3" key="1">
    <citation type="submission" date="2017-06" db="EMBL/GenBank/DDBJ databases">
        <authorList>
            <person name="Kim H.J."/>
            <person name="Triplett B.A."/>
        </authorList>
    </citation>
    <scope>NUCLEOTIDE SEQUENCE [LARGE SCALE GENOMIC DNA]</scope>
    <source>
        <strain evidence="2 3">U15</strain>
    </source>
</reference>
<keyword evidence="3" id="KW-1185">Reference proteome</keyword>
<dbReference type="AlphaFoldDB" id="A0A239F7I7"/>